<dbReference type="Proteomes" id="UP000571817">
    <property type="component" value="Unassembled WGS sequence"/>
</dbReference>
<dbReference type="AlphaFoldDB" id="A0A853DHC0"/>
<keyword evidence="2" id="KW-1185">Reference proteome</keyword>
<dbReference type="InterPro" id="IPR019734">
    <property type="entry name" value="TPR_rpt"/>
</dbReference>
<accession>A0A853DHC0</accession>
<dbReference type="SUPFAM" id="SSF48452">
    <property type="entry name" value="TPR-like"/>
    <property type="match status" value="1"/>
</dbReference>
<protein>
    <recommendedName>
        <fullName evidence="3">Tetratricopeptide repeat protein</fullName>
    </recommendedName>
</protein>
<name>A0A853DHC0_9MICO</name>
<evidence type="ECO:0000313" key="2">
    <source>
        <dbReference type="Proteomes" id="UP000571817"/>
    </source>
</evidence>
<dbReference type="RefSeq" id="WP_179483186.1">
    <property type="nucleotide sequence ID" value="NZ_JACCFW010000001.1"/>
</dbReference>
<sequence length="112" mass="12563">MSQMHSPDYSQLQYAESLYEQKDYAEAALVLEKLLDHSDVTHGTTDARLLLARSYFHSAQLANAEREARAVLAVAPTEGYAALLLGRTLQRQSRHAEARNFLEMAKIWGVDA</sequence>
<proteinExistence type="predicted"/>
<organism evidence="1 2">
    <name type="scientific">Allobranchiibius huperziae</name>
    <dbReference type="NCBI Taxonomy" id="1874116"/>
    <lineage>
        <taxon>Bacteria</taxon>
        <taxon>Bacillati</taxon>
        <taxon>Actinomycetota</taxon>
        <taxon>Actinomycetes</taxon>
        <taxon>Micrococcales</taxon>
        <taxon>Dermacoccaceae</taxon>
        <taxon>Allobranchiibius</taxon>
    </lineage>
</organism>
<dbReference type="Pfam" id="PF13174">
    <property type="entry name" value="TPR_6"/>
    <property type="match status" value="1"/>
</dbReference>
<comment type="caution">
    <text evidence="1">The sequence shown here is derived from an EMBL/GenBank/DDBJ whole genome shotgun (WGS) entry which is preliminary data.</text>
</comment>
<evidence type="ECO:0000313" key="1">
    <source>
        <dbReference type="EMBL" id="NYJ76087.1"/>
    </source>
</evidence>
<dbReference type="Gene3D" id="1.25.40.10">
    <property type="entry name" value="Tetratricopeptide repeat domain"/>
    <property type="match status" value="1"/>
</dbReference>
<evidence type="ECO:0008006" key="3">
    <source>
        <dbReference type="Google" id="ProtNLM"/>
    </source>
</evidence>
<dbReference type="InterPro" id="IPR011990">
    <property type="entry name" value="TPR-like_helical_dom_sf"/>
</dbReference>
<gene>
    <name evidence="1" type="ORF">HNR15_003050</name>
</gene>
<dbReference type="EMBL" id="JACCFW010000001">
    <property type="protein sequence ID" value="NYJ76087.1"/>
    <property type="molecule type" value="Genomic_DNA"/>
</dbReference>
<reference evidence="1 2" key="1">
    <citation type="submission" date="2020-07" db="EMBL/GenBank/DDBJ databases">
        <title>Sequencing the genomes of 1000 actinobacteria strains.</title>
        <authorList>
            <person name="Klenk H.-P."/>
        </authorList>
    </citation>
    <scope>NUCLEOTIDE SEQUENCE [LARGE SCALE GENOMIC DNA]</scope>
    <source>
        <strain evidence="1 2">DSM 29531</strain>
    </source>
</reference>